<dbReference type="Proteomes" id="UP000002385">
    <property type="component" value="Chromosome"/>
</dbReference>
<dbReference type="HOGENOM" id="CLU_202518_0_0_5"/>
<evidence type="ECO:0000256" key="1">
    <source>
        <dbReference type="SAM" id="MobiDB-lite"/>
    </source>
</evidence>
<evidence type="ECO:0000313" key="3">
    <source>
        <dbReference type="Proteomes" id="UP000002385"/>
    </source>
</evidence>
<feature type="compositionally biased region" description="Low complexity" evidence="1">
    <location>
        <begin position="7"/>
        <end position="19"/>
    </location>
</feature>
<gene>
    <name evidence="2" type="ordered locus">Mchl_1976</name>
</gene>
<dbReference type="AlphaFoldDB" id="B7KW11"/>
<dbReference type="KEGG" id="mch:Mchl_1976"/>
<organism evidence="2 3">
    <name type="scientific">Methylorubrum extorquens (strain CM4 / NCIMB 13688)</name>
    <name type="common">Methylobacterium extorquens</name>
    <dbReference type="NCBI Taxonomy" id="440085"/>
    <lineage>
        <taxon>Bacteria</taxon>
        <taxon>Pseudomonadati</taxon>
        <taxon>Pseudomonadota</taxon>
        <taxon>Alphaproteobacteria</taxon>
        <taxon>Hyphomicrobiales</taxon>
        <taxon>Methylobacteriaceae</taxon>
        <taxon>Methylorubrum</taxon>
    </lineage>
</organism>
<proteinExistence type="predicted"/>
<reference evidence="3" key="1">
    <citation type="submission" date="2008-12" db="EMBL/GenBank/DDBJ databases">
        <title>Complete sequence of chromosome of Methylobacterium chloromethanicum CM4.</title>
        <authorList>
            <consortium name="US DOE Joint Genome Institute"/>
            <person name="Lucas S."/>
            <person name="Copeland A."/>
            <person name="Lapidus A."/>
            <person name="Glavina del Rio T."/>
            <person name="Dalin E."/>
            <person name="Tice H."/>
            <person name="Bruce D."/>
            <person name="Goodwin L."/>
            <person name="Pitluck S."/>
            <person name="Chertkov O."/>
            <person name="Brettin T."/>
            <person name="Detter J.C."/>
            <person name="Han C."/>
            <person name="Larimer F."/>
            <person name="Land M."/>
            <person name="Hauser L."/>
            <person name="Kyrpides N."/>
            <person name="Mikhailova N."/>
            <person name="Marx C."/>
            <person name="Richardson P."/>
        </authorList>
    </citation>
    <scope>NUCLEOTIDE SEQUENCE [LARGE SCALE GENOMIC DNA]</scope>
    <source>
        <strain evidence="3">CM4 / NCIMB 13688</strain>
    </source>
</reference>
<evidence type="ECO:0000313" key="2">
    <source>
        <dbReference type="EMBL" id="ACK82827.1"/>
    </source>
</evidence>
<name>B7KW11_METC4</name>
<sequence length="71" mass="7292">MRTGEKNAAAGVGARNGANQKDSGKRTGRKDTAQRAPLTSALGAVLDREGRVCGMFGSRTAARSFPQEGAA</sequence>
<protein>
    <submittedName>
        <fullName evidence="2">Uncharacterized protein</fullName>
    </submittedName>
</protein>
<feature type="region of interest" description="Disordered" evidence="1">
    <location>
        <begin position="1"/>
        <end position="42"/>
    </location>
</feature>
<dbReference type="EMBL" id="CP001298">
    <property type="protein sequence ID" value="ACK82827.1"/>
    <property type="molecule type" value="Genomic_DNA"/>
</dbReference>
<reference evidence="2 3" key="2">
    <citation type="journal article" date="2012" name="J. Bacteriol.">
        <title>Complete genome sequences of six strains of the genus Methylobacterium.</title>
        <authorList>
            <person name="Marx C.J."/>
            <person name="Bringel F."/>
            <person name="Chistoserdova L."/>
            <person name="Moulin L."/>
            <person name="Farhan Ul Haque M."/>
            <person name="Fleischman D.E."/>
            <person name="Gruffaz C."/>
            <person name="Jourand P."/>
            <person name="Knief C."/>
            <person name="Lee M.C."/>
            <person name="Muller E.E."/>
            <person name="Nadalig T."/>
            <person name="Peyraud R."/>
            <person name="Roselli S."/>
            <person name="Russ L."/>
            <person name="Goodwin L.A."/>
            <person name="Ivanova N."/>
            <person name="Kyrpides N."/>
            <person name="Lajus A."/>
            <person name="Land M.L."/>
            <person name="Medigue C."/>
            <person name="Mikhailova N."/>
            <person name="Nolan M."/>
            <person name="Woyke T."/>
            <person name="Stolyar S."/>
            <person name="Vorholt J.A."/>
            <person name="Vuilleumier S."/>
        </authorList>
    </citation>
    <scope>NUCLEOTIDE SEQUENCE [LARGE SCALE GENOMIC DNA]</scope>
    <source>
        <strain evidence="3">CM4 / NCIMB 13688</strain>
    </source>
</reference>
<feature type="compositionally biased region" description="Basic and acidic residues" evidence="1">
    <location>
        <begin position="22"/>
        <end position="33"/>
    </location>
</feature>
<accession>B7KW11</accession>